<dbReference type="Proteomes" id="UP000401081">
    <property type="component" value="Unassembled WGS sequence"/>
</dbReference>
<sequence length="32" mass="3666">MAWGAKDVVNANGQIDDDYRISYLREHIRAMG</sequence>
<dbReference type="SUPFAM" id="SSF51445">
    <property type="entry name" value="(Trans)glycosidases"/>
    <property type="match status" value="1"/>
</dbReference>
<evidence type="ECO:0000313" key="1">
    <source>
        <dbReference type="EMBL" id="VFS63553.1"/>
    </source>
</evidence>
<evidence type="ECO:0000313" key="2">
    <source>
        <dbReference type="Proteomes" id="UP000401081"/>
    </source>
</evidence>
<gene>
    <name evidence="1" type="ORF">NCTC12993_02721</name>
</gene>
<dbReference type="InterPro" id="IPR017853">
    <property type="entry name" value="GH"/>
</dbReference>
<name>A0A485AUB2_KLUCR</name>
<protein>
    <submittedName>
        <fullName evidence="1">Cryptic 6-phospho-beta-glucosidase</fullName>
    </submittedName>
</protein>
<dbReference type="AlphaFoldDB" id="A0A485AUB2"/>
<proteinExistence type="predicted"/>
<keyword evidence="2" id="KW-1185">Reference proteome</keyword>
<accession>A0A485AUB2</accession>
<reference evidence="1 2" key="1">
    <citation type="submission" date="2019-03" db="EMBL/GenBank/DDBJ databases">
        <authorList>
            <consortium name="Pathogen Informatics"/>
        </authorList>
    </citation>
    <scope>NUCLEOTIDE SEQUENCE [LARGE SCALE GENOMIC DNA]</scope>
    <source>
        <strain evidence="1 2">NCTC12993</strain>
    </source>
</reference>
<organism evidence="1 2">
    <name type="scientific">Kluyvera cryocrescens</name>
    <name type="common">Kluyvera citrophila</name>
    <dbReference type="NCBI Taxonomy" id="580"/>
    <lineage>
        <taxon>Bacteria</taxon>
        <taxon>Pseudomonadati</taxon>
        <taxon>Pseudomonadota</taxon>
        <taxon>Gammaproteobacteria</taxon>
        <taxon>Enterobacterales</taxon>
        <taxon>Enterobacteriaceae</taxon>
        <taxon>Kluyvera</taxon>
    </lineage>
</organism>
<dbReference type="EMBL" id="CAADJD010000018">
    <property type="protein sequence ID" value="VFS63553.1"/>
    <property type="molecule type" value="Genomic_DNA"/>
</dbReference>